<dbReference type="RefSeq" id="WP_157706040.1">
    <property type="nucleotide sequence ID" value="NZ_CP034348.1"/>
</dbReference>
<dbReference type="AlphaFoldDB" id="A0A6I6INL1"/>
<dbReference type="PANTHER" id="PTHR11895:SF7">
    <property type="entry name" value="GLUTAMYL-TRNA(GLN) AMIDOTRANSFERASE SUBUNIT A, MITOCHONDRIAL"/>
    <property type="match status" value="1"/>
</dbReference>
<reference evidence="4" key="1">
    <citation type="submission" date="2018-12" db="EMBL/GenBank/DDBJ databases">
        <title>Complete genome sequence of Roseovarius sp. MME-070.</title>
        <authorList>
            <person name="Nam Y.-D."/>
            <person name="Kang J."/>
            <person name="Chung W.-H."/>
            <person name="Park Y.S."/>
        </authorList>
    </citation>
    <scope>NUCLEOTIDE SEQUENCE [LARGE SCALE GENOMIC DNA]</scope>
    <source>
        <strain evidence="4">MME-070</strain>
    </source>
</reference>
<dbReference type="OrthoDB" id="9777859at2"/>
<dbReference type="InterPro" id="IPR036928">
    <property type="entry name" value="AS_sf"/>
</dbReference>
<feature type="domain" description="Amidase" evidence="2">
    <location>
        <begin position="27"/>
        <end position="452"/>
    </location>
</feature>
<sequence>MSDTDLCYMGAAEAVALFKARKLSPVELMQAVIARAEAVEPKVNCFADTYYDEAMELARKAEARYARPGARLRPLEGVPVAIKDENRIKGKWTSSGSLTTPKVPDSYTSYSVERLMKAGGIVHARSTAPEFACAGITHSKLWGVSRNPWNTDFTTGGSSGGAGGSLAAGTTTLANGSDIWGSIRMPASCCGVLGFKPPYGRVPEDPPFNLDYYCHEGPMARSVADLRLMQNVMAGPHPLDITTVRPKLSIPAELKPIKGWKIAFSMDLGYFEVDPEVVRNTRALLDRLRDLGAEVEEVDLGWTEETLTAASNYLGHIFGNMIGGLLPRHREQMTNYARSFAEFGQRTTATDLLTSMEVLNDMYATLGPLLERYNAFICPTMPLPAVRADYDPGTDRCEINGREVHPVWGWTMTYPFNMMSRCPVMSVPSGFAGNGVPTGVQIVGRTYDDVSVFRVAADLERVQPLYGEEGARPKL</sequence>
<keyword evidence="4" id="KW-1185">Reference proteome</keyword>
<dbReference type="SUPFAM" id="SSF75304">
    <property type="entry name" value="Amidase signature (AS) enzymes"/>
    <property type="match status" value="1"/>
</dbReference>
<dbReference type="InterPro" id="IPR023631">
    <property type="entry name" value="Amidase_dom"/>
</dbReference>
<name>A0A6I6INL1_9RHOB</name>
<evidence type="ECO:0000313" key="3">
    <source>
        <dbReference type="EMBL" id="QGX97403.1"/>
    </source>
</evidence>
<dbReference type="EMBL" id="CP034348">
    <property type="protein sequence ID" value="QGX97403.1"/>
    <property type="molecule type" value="Genomic_DNA"/>
</dbReference>
<dbReference type="KEGG" id="rom:EI983_03550"/>
<proteinExistence type="inferred from homology"/>
<gene>
    <name evidence="3" type="ORF">EI983_03550</name>
</gene>
<dbReference type="InterPro" id="IPR000120">
    <property type="entry name" value="Amidase"/>
</dbReference>
<dbReference type="GO" id="GO:0003824">
    <property type="term" value="F:catalytic activity"/>
    <property type="evidence" value="ECO:0007669"/>
    <property type="project" value="InterPro"/>
</dbReference>
<organism evidence="3 4">
    <name type="scientific">Roseovarius faecimaris</name>
    <dbReference type="NCBI Taxonomy" id="2494550"/>
    <lineage>
        <taxon>Bacteria</taxon>
        <taxon>Pseudomonadati</taxon>
        <taxon>Pseudomonadota</taxon>
        <taxon>Alphaproteobacteria</taxon>
        <taxon>Rhodobacterales</taxon>
        <taxon>Roseobacteraceae</taxon>
        <taxon>Roseovarius</taxon>
    </lineage>
</organism>
<dbReference type="PANTHER" id="PTHR11895">
    <property type="entry name" value="TRANSAMIDASE"/>
    <property type="match status" value="1"/>
</dbReference>
<comment type="similarity">
    <text evidence="1">Belongs to the amidase family.</text>
</comment>
<evidence type="ECO:0000313" key="4">
    <source>
        <dbReference type="Proteomes" id="UP000428330"/>
    </source>
</evidence>
<dbReference type="Gene3D" id="3.90.1300.10">
    <property type="entry name" value="Amidase signature (AS) domain"/>
    <property type="match status" value="1"/>
</dbReference>
<evidence type="ECO:0000256" key="1">
    <source>
        <dbReference type="ARBA" id="ARBA00009199"/>
    </source>
</evidence>
<dbReference type="Pfam" id="PF01425">
    <property type="entry name" value="Amidase"/>
    <property type="match status" value="1"/>
</dbReference>
<evidence type="ECO:0000259" key="2">
    <source>
        <dbReference type="Pfam" id="PF01425"/>
    </source>
</evidence>
<protein>
    <submittedName>
        <fullName evidence="3">Amidase</fullName>
    </submittedName>
</protein>
<accession>A0A6I6INL1</accession>
<dbReference type="Proteomes" id="UP000428330">
    <property type="component" value="Chromosome"/>
</dbReference>